<organism evidence="3 4">
    <name type="scientific">Salibacterium qingdaonense</name>
    <dbReference type="NCBI Taxonomy" id="266892"/>
    <lineage>
        <taxon>Bacteria</taxon>
        <taxon>Bacillati</taxon>
        <taxon>Bacillota</taxon>
        <taxon>Bacilli</taxon>
        <taxon>Bacillales</taxon>
        <taxon>Bacillaceae</taxon>
    </lineage>
</organism>
<protein>
    <recommendedName>
        <fullName evidence="5">DUF2213 domain-containing protein</fullName>
    </recommendedName>
</protein>
<feature type="region of interest" description="Disordered" evidence="2">
    <location>
        <begin position="336"/>
        <end position="362"/>
    </location>
</feature>
<dbReference type="Pfam" id="PF09979">
    <property type="entry name" value="DUF2213"/>
    <property type="match status" value="1"/>
</dbReference>
<evidence type="ECO:0000313" key="4">
    <source>
        <dbReference type="Proteomes" id="UP000199668"/>
    </source>
</evidence>
<feature type="coiled-coil region" evidence="1">
    <location>
        <begin position="221"/>
        <end position="255"/>
    </location>
</feature>
<keyword evidence="1" id="KW-0175">Coiled coil</keyword>
<reference evidence="3 4" key="1">
    <citation type="submission" date="2016-10" db="EMBL/GenBank/DDBJ databases">
        <authorList>
            <person name="de Groot N.N."/>
        </authorList>
    </citation>
    <scope>NUCLEOTIDE SEQUENCE [LARGE SCALE GENOMIC DNA]</scope>
    <source>
        <strain evidence="3 4">CGMCC 1.6134</strain>
    </source>
</reference>
<keyword evidence="4" id="KW-1185">Reference proteome</keyword>
<accession>A0A1I4Q682</accession>
<feature type="compositionally biased region" description="Basic and acidic residues" evidence="2">
    <location>
        <begin position="346"/>
        <end position="362"/>
    </location>
</feature>
<dbReference type="EMBL" id="FOTY01000037">
    <property type="protein sequence ID" value="SFM35591.1"/>
    <property type="molecule type" value="Genomic_DNA"/>
</dbReference>
<name>A0A1I4Q682_9BACI</name>
<dbReference type="AlphaFoldDB" id="A0A1I4Q682"/>
<evidence type="ECO:0008006" key="5">
    <source>
        <dbReference type="Google" id="ProtNLM"/>
    </source>
</evidence>
<dbReference type="PIRSF" id="PIRSF029215">
    <property type="entry name" value="UCP029215"/>
    <property type="match status" value="1"/>
</dbReference>
<sequence length="362" mass="40512">MKLHRYDRAKILSHDESDEGFLTVRAVVTKPGVYPYQSSDGTIQQELKHPEDIYSDLTIRSCNAKPVTDDHPSEAVGVDNIQALGRGLSHNDASVQNGGIMVSFTITDKALIEKVLEGDKREISLGFITDLVSEQGQYEGQNYQYRQTNVEVNHIAIVDQGRVGPEAAIRGDSSAWQVDRTDSKQEGGSTMAKVKIDEQEFEVPSEVKSKVDGLQAKADSYDQLKKDHDTLTANYDAQKTELDNKKTELDNAQKAEPKQDAIDAAVENRIALIDTAREHLPEDFEYKGKSDQDIKVAVIQTQDEKFDAKEKSEEYINARYDATMSFLQDSVQSSVGANQMKFPGSRGDDINKKREDRMNMKK</sequence>
<proteinExistence type="predicted"/>
<evidence type="ECO:0000313" key="3">
    <source>
        <dbReference type="EMBL" id="SFM35591.1"/>
    </source>
</evidence>
<dbReference type="RefSeq" id="WP_090928431.1">
    <property type="nucleotide sequence ID" value="NZ_FOTY01000037.1"/>
</dbReference>
<gene>
    <name evidence="3" type="ORF">SAMN04488054_13725</name>
</gene>
<dbReference type="STRING" id="266892.SAMN04488054_13725"/>
<dbReference type="OrthoDB" id="9813763at2"/>
<dbReference type="Proteomes" id="UP000199668">
    <property type="component" value="Unassembled WGS sequence"/>
</dbReference>
<evidence type="ECO:0000256" key="2">
    <source>
        <dbReference type="SAM" id="MobiDB-lite"/>
    </source>
</evidence>
<dbReference type="InterPro" id="IPR016913">
    <property type="entry name" value="UCP029215"/>
</dbReference>
<evidence type="ECO:0000256" key="1">
    <source>
        <dbReference type="SAM" id="Coils"/>
    </source>
</evidence>